<evidence type="ECO:0000256" key="8">
    <source>
        <dbReference type="ARBA" id="ARBA00023157"/>
    </source>
</evidence>
<dbReference type="EMBL" id="JYDL01000071">
    <property type="protein sequence ID" value="KRX18544.1"/>
    <property type="molecule type" value="Genomic_DNA"/>
</dbReference>
<evidence type="ECO:0000256" key="5">
    <source>
        <dbReference type="ARBA" id="ARBA00022737"/>
    </source>
</evidence>
<keyword evidence="3 11" id="KW-0812">Transmembrane</keyword>
<keyword evidence="13" id="KW-0675">Receptor</keyword>
<organism evidence="13 14">
    <name type="scientific">Trichinella nelsoni</name>
    <dbReference type="NCBI Taxonomy" id="6336"/>
    <lineage>
        <taxon>Eukaryota</taxon>
        <taxon>Metazoa</taxon>
        <taxon>Ecdysozoa</taxon>
        <taxon>Nematoda</taxon>
        <taxon>Enoplea</taxon>
        <taxon>Dorylaimia</taxon>
        <taxon>Trichinellida</taxon>
        <taxon>Trichinellidae</taxon>
        <taxon>Trichinella</taxon>
    </lineage>
</organism>
<dbReference type="InterPro" id="IPR007110">
    <property type="entry name" value="Ig-like_dom"/>
</dbReference>
<dbReference type="InterPro" id="IPR050541">
    <property type="entry name" value="LRR_TM_domain-containing"/>
</dbReference>
<dbReference type="PROSITE" id="PS50835">
    <property type="entry name" value="IG_LIKE"/>
    <property type="match status" value="1"/>
</dbReference>
<reference evidence="13 14" key="1">
    <citation type="submission" date="2015-01" db="EMBL/GenBank/DDBJ databases">
        <title>Evolution of Trichinella species and genotypes.</title>
        <authorList>
            <person name="Korhonen P.K."/>
            <person name="Edoardo P."/>
            <person name="Giuseppe L.R."/>
            <person name="Gasser R.B."/>
        </authorList>
    </citation>
    <scope>NUCLEOTIDE SEQUENCE [LARGE SCALE GENOMIC DNA]</scope>
    <source>
        <strain evidence="13">ISS37</strain>
    </source>
</reference>
<keyword evidence="8" id="KW-1015">Disulfide bond</keyword>
<gene>
    <name evidence="13" type="primary">lingo1</name>
    <name evidence="13" type="ORF">T07_7880</name>
</gene>
<feature type="transmembrane region" description="Helical" evidence="11">
    <location>
        <begin position="467"/>
        <end position="491"/>
    </location>
</feature>
<dbReference type="InterPro" id="IPR003599">
    <property type="entry name" value="Ig_sub"/>
</dbReference>
<evidence type="ECO:0000313" key="13">
    <source>
        <dbReference type="EMBL" id="KRX18544.1"/>
    </source>
</evidence>
<dbReference type="AlphaFoldDB" id="A0A0V0RVQ4"/>
<dbReference type="InterPro" id="IPR001611">
    <property type="entry name" value="Leu-rich_rpt"/>
</dbReference>
<dbReference type="Pfam" id="PF13855">
    <property type="entry name" value="LRR_8"/>
    <property type="match status" value="1"/>
</dbReference>
<keyword evidence="14" id="KW-1185">Reference proteome</keyword>
<comment type="subcellular location">
    <subcellularLocation>
        <location evidence="1">Membrane</location>
        <topology evidence="1">Single-pass membrane protein</topology>
    </subcellularLocation>
</comment>
<evidence type="ECO:0000256" key="11">
    <source>
        <dbReference type="SAM" id="Phobius"/>
    </source>
</evidence>
<keyword evidence="7 11" id="KW-0472">Membrane</keyword>
<feature type="domain" description="Ig-like" evidence="12">
    <location>
        <begin position="327"/>
        <end position="436"/>
    </location>
</feature>
<name>A0A0V0RVQ4_9BILA</name>
<feature type="region of interest" description="Disordered" evidence="10">
    <location>
        <begin position="585"/>
        <end position="619"/>
    </location>
</feature>
<dbReference type="STRING" id="6336.A0A0V0RVQ4"/>
<dbReference type="InterPro" id="IPR003598">
    <property type="entry name" value="Ig_sub2"/>
</dbReference>
<dbReference type="SMART" id="SM00409">
    <property type="entry name" value="IG"/>
    <property type="match status" value="1"/>
</dbReference>
<keyword evidence="9" id="KW-0325">Glycoprotein</keyword>
<dbReference type="SMART" id="SM00408">
    <property type="entry name" value="IGc2"/>
    <property type="match status" value="1"/>
</dbReference>
<evidence type="ECO:0000256" key="3">
    <source>
        <dbReference type="ARBA" id="ARBA00022692"/>
    </source>
</evidence>
<dbReference type="SMART" id="SM00369">
    <property type="entry name" value="LRR_TYP"/>
    <property type="match status" value="4"/>
</dbReference>
<evidence type="ECO:0000256" key="2">
    <source>
        <dbReference type="ARBA" id="ARBA00022614"/>
    </source>
</evidence>
<evidence type="ECO:0000256" key="9">
    <source>
        <dbReference type="ARBA" id="ARBA00023180"/>
    </source>
</evidence>
<dbReference type="InterPro" id="IPR000483">
    <property type="entry name" value="Cys-rich_flank_reg_C"/>
</dbReference>
<evidence type="ECO:0000256" key="7">
    <source>
        <dbReference type="ARBA" id="ARBA00023136"/>
    </source>
</evidence>
<accession>A0A0V0RVQ4</accession>
<dbReference type="GO" id="GO:0005886">
    <property type="term" value="C:plasma membrane"/>
    <property type="evidence" value="ECO:0007669"/>
    <property type="project" value="TreeGrafter"/>
</dbReference>
<dbReference type="InterPro" id="IPR013783">
    <property type="entry name" value="Ig-like_fold"/>
</dbReference>
<evidence type="ECO:0000256" key="4">
    <source>
        <dbReference type="ARBA" id="ARBA00022729"/>
    </source>
</evidence>
<feature type="compositionally biased region" description="Basic and acidic residues" evidence="10">
    <location>
        <begin position="609"/>
        <end position="619"/>
    </location>
</feature>
<comment type="caution">
    <text evidence="13">The sequence shown here is derived from an EMBL/GenBank/DDBJ whole genome shotgun (WGS) entry which is preliminary data.</text>
</comment>
<dbReference type="PANTHER" id="PTHR24369:SF210">
    <property type="entry name" value="CHAOPTIN-RELATED"/>
    <property type="match status" value="1"/>
</dbReference>
<protein>
    <submittedName>
        <fullName evidence="13">Leucine-rich repeat and immunoglobulin-like domain-containing nogo receptor-interacting protein 1</fullName>
    </submittedName>
</protein>
<dbReference type="SUPFAM" id="SSF52058">
    <property type="entry name" value="L domain-like"/>
    <property type="match status" value="1"/>
</dbReference>
<feature type="compositionally biased region" description="Low complexity" evidence="10">
    <location>
        <begin position="437"/>
        <end position="448"/>
    </location>
</feature>
<dbReference type="InterPro" id="IPR032675">
    <property type="entry name" value="LRR_dom_sf"/>
</dbReference>
<dbReference type="OrthoDB" id="5917255at2759"/>
<feature type="region of interest" description="Disordered" evidence="10">
    <location>
        <begin position="437"/>
        <end position="456"/>
    </location>
</feature>
<sequence>MMRKVFQLDHFWSSIIIIIIISLVVVHVQPATGKLLCPTKCSCLYVEGRLTTDCSNAGFVQVPTNVPASSMILLLDGNDFSRLNRLNFFANGQNTSNLRELVVRNCRVTEFMAEDLWPFASLHRLSLANNIIKRLPFALRNHARCGPFHTMAELKECKFHQRTLQWKIVMTYFTAANEQTACNVAKKHNSDALMSVFVLTLDLSGNELDKLEANQFEGAVRLSELILSKNKIAHIDKDAFQGLPALRRIMLDRNALSTIYEESFRRLVNLHVLNLMQNPWHCNCMLRLFIAWQRNKYLTEPPLCYTPSAVQGKRWDQLTLNEFACAPRAVTWSSRRQTVKVGKVIHLECLVSGDPEPTVEWRFYNYDNETTVVGGASGAETNYHKHVDPNSDQSAWIHHLSVMATSSDVMGLYHCVASNPGGSSYAVFQVESELISSSSSSSSSSSRSFDSDRKSSSKYQVNEHDNILLITIVVVIAIVLVMVISAVVIFFRRPSAKQNINSVVSYPAKQSNGYGYVSVTDYGDEATYAHHANAATVEYQREERSTPRMPDLNVEKWHLVDEDGFYSTKAPYAILNASATRYSRSSATGPAASDRLSDVAPLAADEWEEPRMPLRETAL</sequence>
<dbReference type="Gene3D" id="3.80.10.10">
    <property type="entry name" value="Ribonuclease Inhibitor"/>
    <property type="match status" value="2"/>
</dbReference>
<dbReference type="PANTHER" id="PTHR24369">
    <property type="entry name" value="ANTIGEN BSP, PUTATIVE-RELATED"/>
    <property type="match status" value="1"/>
</dbReference>
<proteinExistence type="predicted"/>
<keyword evidence="5" id="KW-0677">Repeat</keyword>
<evidence type="ECO:0000256" key="6">
    <source>
        <dbReference type="ARBA" id="ARBA00022989"/>
    </source>
</evidence>
<evidence type="ECO:0000256" key="10">
    <source>
        <dbReference type="SAM" id="MobiDB-lite"/>
    </source>
</evidence>
<keyword evidence="6 11" id="KW-1133">Transmembrane helix</keyword>
<keyword evidence="4" id="KW-0732">Signal</keyword>
<evidence type="ECO:0000313" key="14">
    <source>
        <dbReference type="Proteomes" id="UP000054630"/>
    </source>
</evidence>
<evidence type="ECO:0000256" key="1">
    <source>
        <dbReference type="ARBA" id="ARBA00004167"/>
    </source>
</evidence>
<dbReference type="InterPro" id="IPR036179">
    <property type="entry name" value="Ig-like_dom_sf"/>
</dbReference>
<dbReference type="Gene3D" id="2.60.40.10">
    <property type="entry name" value="Immunoglobulins"/>
    <property type="match status" value="1"/>
</dbReference>
<keyword evidence="2" id="KW-0433">Leucine-rich repeat</keyword>
<dbReference type="SMART" id="SM00082">
    <property type="entry name" value="LRRCT"/>
    <property type="match status" value="1"/>
</dbReference>
<dbReference type="Proteomes" id="UP000054630">
    <property type="component" value="Unassembled WGS sequence"/>
</dbReference>
<dbReference type="InterPro" id="IPR013098">
    <property type="entry name" value="Ig_I-set"/>
</dbReference>
<dbReference type="Pfam" id="PF07679">
    <property type="entry name" value="I-set"/>
    <property type="match status" value="1"/>
</dbReference>
<dbReference type="InterPro" id="IPR003591">
    <property type="entry name" value="Leu-rich_rpt_typical-subtyp"/>
</dbReference>
<dbReference type="SUPFAM" id="SSF48726">
    <property type="entry name" value="Immunoglobulin"/>
    <property type="match status" value="1"/>
</dbReference>
<evidence type="ECO:0000259" key="12">
    <source>
        <dbReference type="PROSITE" id="PS50835"/>
    </source>
</evidence>